<dbReference type="Pfam" id="PF19567">
    <property type="entry name" value="CpsB_CapC"/>
    <property type="match status" value="1"/>
</dbReference>
<protein>
    <recommendedName>
        <fullName evidence="2">protein-tyrosine-phosphatase</fullName>
        <ecNumber evidence="2">3.1.3.48</ecNumber>
    </recommendedName>
</protein>
<dbReference type="AlphaFoldDB" id="A0A1T5HCN7"/>
<evidence type="ECO:0000256" key="1">
    <source>
        <dbReference type="ARBA" id="ARBA00005750"/>
    </source>
</evidence>
<dbReference type="Proteomes" id="UP000190897">
    <property type="component" value="Unassembled WGS sequence"/>
</dbReference>
<dbReference type="STRING" id="651661.SAMN05660293_05308"/>
<comment type="catalytic activity">
    <reaction evidence="4">
        <text>O-phospho-L-tyrosyl-[protein] + H2O = L-tyrosyl-[protein] + phosphate</text>
        <dbReference type="Rhea" id="RHEA:10684"/>
        <dbReference type="Rhea" id="RHEA-COMP:10136"/>
        <dbReference type="Rhea" id="RHEA-COMP:20101"/>
        <dbReference type="ChEBI" id="CHEBI:15377"/>
        <dbReference type="ChEBI" id="CHEBI:43474"/>
        <dbReference type="ChEBI" id="CHEBI:46858"/>
        <dbReference type="ChEBI" id="CHEBI:61978"/>
        <dbReference type="EC" id="3.1.3.48"/>
    </reaction>
</comment>
<name>A0A1T5HCN7_9BACT</name>
<dbReference type="PANTHER" id="PTHR39181">
    <property type="entry name" value="TYROSINE-PROTEIN PHOSPHATASE YWQE"/>
    <property type="match status" value="1"/>
</dbReference>
<dbReference type="SUPFAM" id="SSF89550">
    <property type="entry name" value="PHP domain-like"/>
    <property type="match status" value="1"/>
</dbReference>
<dbReference type="EMBL" id="FUZA01000011">
    <property type="protein sequence ID" value="SKC18465.1"/>
    <property type="molecule type" value="Genomic_DNA"/>
</dbReference>
<evidence type="ECO:0000256" key="4">
    <source>
        <dbReference type="ARBA" id="ARBA00051722"/>
    </source>
</evidence>
<accession>A0A1T5HCN7</accession>
<dbReference type="InterPro" id="IPR016667">
    <property type="entry name" value="Caps_polysacc_synth_CpsB/CapC"/>
</dbReference>
<organism evidence="5 6">
    <name type="scientific">Dyadobacter psychrophilus</name>
    <dbReference type="NCBI Taxonomy" id="651661"/>
    <lineage>
        <taxon>Bacteria</taxon>
        <taxon>Pseudomonadati</taxon>
        <taxon>Bacteroidota</taxon>
        <taxon>Cytophagia</taxon>
        <taxon>Cytophagales</taxon>
        <taxon>Spirosomataceae</taxon>
        <taxon>Dyadobacter</taxon>
    </lineage>
</organism>
<dbReference type="PANTHER" id="PTHR39181:SF1">
    <property type="entry name" value="TYROSINE-PROTEIN PHOSPHATASE YWQE"/>
    <property type="match status" value="1"/>
</dbReference>
<dbReference type="EC" id="3.1.3.48" evidence="2"/>
<evidence type="ECO:0000313" key="5">
    <source>
        <dbReference type="EMBL" id="SKC18465.1"/>
    </source>
</evidence>
<dbReference type="GO" id="GO:0004725">
    <property type="term" value="F:protein tyrosine phosphatase activity"/>
    <property type="evidence" value="ECO:0007669"/>
    <property type="project" value="UniProtKB-EC"/>
</dbReference>
<keyword evidence="6" id="KW-1185">Reference proteome</keyword>
<proteinExistence type="inferred from homology"/>
<dbReference type="GO" id="GO:0030145">
    <property type="term" value="F:manganese ion binding"/>
    <property type="evidence" value="ECO:0007669"/>
    <property type="project" value="InterPro"/>
</dbReference>
<reference evidence="6" key="1">
    <citation type="submission" date="2017-02" db="EMBL/GenBank/DDBJ databases">
        <authorList>
            <person name="Varghese N."/>
            <person name="Submissions S."/>
        </authorList>
    </citation>
    <scope>NUCLEOTIDE SEQUENCE [LARGE SCALE GENOMIC DNA]</scope>
    <source>
        <strain evidence="6">DSM 22270</strain>
    </source>
</reference>
<sequence length="259" mass="29652">MKRTLNVSQATEIIMLNWLFDKKTQKNISLDSIGIDIHSHVLPGIDDGVQTIEEAVEMASKMQSLGFVKIVTTPHVMWDCYRNTPEIIRAKLDEVRRAVSAAGLTIQIDAAAEYFIDEHFNEMISGGQEVLTLPGNRLLVELPYSTPLMNTSENLFSIIQKGYQPVLAHPERYTYFYSDPSIYRKLVDQGCELQVNILSLSGYYGENILKMAEWLLKNNLITFLGTDAHKIQHLEMIQKSNKNNWLQKYPFQNEKLINI</sequence>
<dbReference type="InterPro" id="IPR016195">
    <property type="entry name" value="Pol/histidinol_Pase-like"/>
</dbReference>
<dbReference type="RefSeq" id="WP_229208578.1">
    <property type="nucleotide sequence ID" value="NZ_FUZA01000011.1"/>
</dbReference>
<evidence type="ECO:0000313" key="6">
    <source>
        <dbReference type="Proteomes" id="UP000190897"/>
    </source>
</evidence>
<comment type="similarity">
    <text evidence="1">Belongs to the metallo-dependent hydrolases superfamily. CpsB/CapC family.</text>
</comment>
<dbReference type="Gene3D" id="3.20.20.140">
    <property type="entry name" value="Metal-dependent hydrolases"/>
    <property type="match status" value="1"/>
</dbReference>
<gene>
    <name evidence="5" type="ORF">SAMN05660293_05308</name>
</gene>
<keyword evidence="3" id="KW-0378">Hydrolase</keyword>
<evidence type="ECO:0000256" key="2">
    <source>
        <dbReference type="ARBA" id="ARBA00013064"/>
    </source>
</evidence>
<evidence type="ECO:0000256" key="3">
    <source>
        <dbReference type="ARBA" id="ARBA00022801"/>
    </source>
</evidence>